<evidence type="ECO:0000313" key="2">
    <source>
        <dbReference type="EMBL" id="KZL86333.1"/>
    </source>
</evidence>
<sequence length="72" mass="6911">MGRSGYDTTGLGGIVRPNPRSAGGNKTGEGQKGGGNAVGPERAGQMQQAQTAAGSASASGKNRGGSAAPPKK</sequence>
<dbReference type="EMBL" id="LFIW01000448">
    <property type="protein sequence ID" value="KZL86333.1"/>
    <property type="molecule type" value="Genomic_DNA"/>
</dbReference>
<proteinExistence type="predicted"/>
<feature type="compositionally biased region" description="Gly residues" evidence="1">
    <location>
        <begin position="25"/>
        <end position="37"/>
    </location>
</feature>
<feature type="compositionally biased region" description="Low complexity" evidence="1">
    <location>
        <begin position="43"/>
        <end position="72"/>
    </location>
</feature>
<dbReference type="AlphaFoldDB" id="A0A162NUN3"/>
<dbReference type="Proteomes" id="UP000076584">
    <property type="component" value="Unassembled WGS sequence"/>
</dbReference>
<reference evidence="2 3" key="1">
    <citation type="submission" date="2015-06" db="EMBL/GenBank/DDBJ databases">
        <title>Survival trade-offs in plant roots during colonization by closely related pathogenic and mutualistic fungi.</title>
        <authorList>
            <person name="Hacquard S."/>
            <person name="Kracher B."/>
            <person name="Hiruma K."/>
            <person name="Weinman A."/>
            <person name="Muench P."/>
            <person name="Garrido Oter R."/>
            <person name="Ver Loren van Themaat E."/>
            <person name="Dallerey J.-F."/>
            <person name="Damm U."/>
            <person name="Henrissat B."/>
            <person name="Lespinet O."/>
            <person name="Thon M."/>
            <person name="Kemen E."/>
            <person name="McHardy A.C."/>
            <person name="Schulze-Lefert P."/>
            <person name="O'Connell R.J."/>
        </authorList>
    </citation>
    <scope>NUCLEOTIDE SEQUENCE [LARGE SCALE GENOMIC DNA]</scope>
    <source>
        <strain evidence="2 3">MAFF 238704</strain>
    </source>
</reference>
<name>A0A162NUN3_COLIC</name>
<evidence type="ECO:0000256" key="1">
    <source>
        <dbReference type="SAM" id="MobiDB-lite"/>
    </source>
</evidence>
<evidence type="ECO:0000313" key="3">
    <source>
        <dbReference type="Proteomes" id="UP000076584"/>
    </source>
</evidence>
<protein>
    <submittedName>
        <fullName evidence="2">Uncharacterized protein</fullName>
    </submittedName>
</protein>
<accession>A0A162NUN3</accession>
<comment type="caution">
    <text evidence="2">The sequence shown here is derived from an EMBL/GenBank/DDBJ whole genome shotgun (WGS) entry which is preliminary data.</text>
</comment>
<organism evidence="2 3">
    <name type="scientific">Colletotrichum incanum</name>
    <name type="common">Soybean anthracnose fungus</name>
    <dbReference type="NCBI Taxonomy" id="1573173"/>
    <lineage>
        <taxon>Eukaryota</taxon>
        <taxon>Fungi</taxon>
        <taxon>Dikarya</taxon>
        <taxon>Ascomycota</taxon>
        <taxon>Pezizomycotina</taxon>
        <taxon>Sordariomycetes</taxon>
        <taxon>Hypocreomycetidae</taxon>
        <taxon>Glomerellales</taxon>
        <taxon>Glomerellaceae</taxon>
        <taxon>Colletotrichum</taxon>
        <taxon>Colletotrichum spaethianum species complex</taxon>
    </lineage>
</organism>
<feature type="region of interest" description="Disordered" evidence="1">
    <location>
        <begin position="1"/>
        <end position="72"/>
    </location>
</feature>
<keyword evidence="3" id="KW-1185">Reference proteome</keyword>
<gene>
    <name evidence="2" type="ORF">CI238_04768</name>
</gene>